<dbReference type="PANTHER" id="PTHR13116">
    <property type="entry name" value="ER MEMBRANE PROTEIN COMPLEX SUBUNIT 3"/>
    <property type="match status" value="1"/>
</dbReference>
<evidence type="ECO:0000256" key="7">
    <source>
        <dbReference type="SAM" id="MobiDB-lite"/>
    </source>
</evidence>
<feature type="transmembrane region" description="Helical" evidence="8">
    <location>
        <begin position="101"/>
        <end position="121"/>
    </location>
</feature>
<proteinExistence type="inferred from homology"/>
<dbReference type="PANTHER" id="PTHR13116:SF5">
    <property type="entry name" value="ER MEMBRANE PROTEIN COMPLEX SUBUNIT 3"/>
    <property type="match status" value="1"/>
</dbReference>
<dbReference type="Proteomes" id="UP000245884">
    <property type="component" value="Unassembled WGS sequence"/>
</dbReference>
<dbReference type="InterPro" id="IPR008568">
    <property type="entry name" value="EMC3"/>
</dbReference>
<feature type="region of interest" description="Disordered" evidence="7">
    <location>
        <begin position="53"/>
        <end position="83"/>
    </location>
</feature>
<keyword evidence="10" id="KW-1185">Reference proteome</keyword>
<dbReference type="GO" id="GO:0034975">
    <property type="term" value="P:protein folding in endoplasmic reticulum"/>
    <property type="evidence" value="ECO:0007669"/>
    <property type="project" value="TreeGrafter"/>
</dbReference>
<gene>
    <name evidence="9" type="ORF">BDZ90DRAFT_230381</name>
</gene>
<keyword evidence="5 8" id="KW-1133">Transmembrane helix</keyword>
<dbReference type="RefSeq" id="XP_025364122.1">
    <property type="nucleotide sequence ID" value="XM_025505449.1"/>
</dbReference>
<evidence type="ECO:0000256" key="2">
    <source>
        <dbReference type="ARBA" id="ARBA00005376"/>
    </source>
</evidence>
<evidence type="ECO:0000256" key="8">
    <source>
        <dbReference type="SAM" id="Phobius"/>
    </source>
</evidence>
<evidence type="ECO:0000256" key="4">
    <source>
        <dbReference type="ARBA" id="ARBA00022692"/>
    </source>
</evidence>
<dbReference type="GO" id="GO:0072546">
    <property type="term" value="C:EMC complex"/>
    <property type="evidence" value="ECO:0007669"/>
    <property type="project" value="TreeGrafter"/>
</dbReference>
<evidence type="ECO:0000256" key="6">
    <source>
        <dbReference type="ARBA" id="ARBA00023136"/>
    </source>
</evidence>
<dbReference type="SMART" id="SM01415">
    <property type="entry name" value="DUF106"/>
    <property type="match status" value="1"/>
</dbReference>
<comment type="subcellular location">
    <subcellularLocation>
        <location evidence="1">Membrane</location>
        <topology evidence="1">Multi-pass membrane protein</topology>
    </subcellularLocation>
</comment>
<evidence type="ECO:0000256" key="3">
    <source>
        <dbReference type="ARBA" id="ARBA00020822"/>
    </source>
</evidence>
<evidence type="ECO:0000313" key="10">
    <source>
        <dbReference type="Proteomes" id="UP000245884"/>
    </source>
</evidence>
<keyword evidence="6 8" id="KW-0472">Membrane</keyword>
<dbReference type="STRING" id="1569628.A0A316UW36"/>
<dbReference type="AlphaFoldDB" id="A0A316UW36"/>
<dbReference type="InterPro" id="IPR002809">
    <property type="entry name" value="EMC3/TMCO1"/>
</dbReference>
<evidence type="ECO:0000313" key="9">
    <source>
        <dbReference type="EMBL" id="PWN29510.1"/>
    </source>
</evidence>
<dbReference type="GeneID" id="37027272"/>
<dbReference type="EMBL" id="KZ819663">
    <property type="protein sequence ID" value="PWN29510.1"/>
    <property type="molecule type" value="Genomic_DNA"/>
</dbReference>
<dbReference type="OrthoDB" id="6745403at2759"/>
<evidence type="ECO:0000256" key="1">
    <source>
        <dbReference type="ARBA" id="ARBA00004141"/>
    </source>
</evidence>
<dbReference type="Pfam" id="PF01956">
    <property type="entry name" value="EMC3_TMCO1"/>
    <property type="match status" value="1"/>
</dbReference>
<comment type="similarity">
    <text evidence="2">Belongs to the EMC3 family.</text>
</comment>
<evidence type="ECO:0000256" key="5">
    <source>
        <dbReference type="ARBA" id="ARBA00022989"/>
    </source>
</evidence>
<keyword evidence="4 8" id="KW-0812">Transmembrane</keyword>
<reference evidence="9 10" key="1">
    <citation type="journal article" date="2018" name="Mol. Biol. Evol.">
        <title>Broad Genomic Sampling Reveals a Smut Pathogenic Ancestry of the Fungal Clade Ustilaginomycotina.</title>
        <authorList>
            <person name="Kijpornyongpan T."/>
            <person name="Mondo S.J."/>
            <person name="Barry K."/>
            <person name="Sandor L."/>
            <person name="Lee J."/>
            <person name="Lipzen A."/>
            <person name="Pangilinan J."/>
            <person name="LaButti K."/>
            <person name="Hainaut M."/>
            <person name="Henrissat B."/>
            <person name="Grigoriev I.V."/>
            <person name="Spatafora J.W."/>
            <person name="Aime M.C."/>
        </authorList>
    </citation>
    <scope>NUCLEOTIDE SEQUENCE [LARGE SCALE GENOMIC DNA]</scope>
    <source>
        <strain evidence="9 10">MCA 5214</strain>
    </source>
</reference>
<name>A0A316UW36_9BASI</name>
<sequence>MLISNPPKKMTDLQLREQRIMAKSGALRTNHAQIPPAAFKVKREKLLTDLGSGKFLAEPPKPPPAQGSEPEMPANPLSDPSAMEGMMEPMKKSMVMMIPQTLIMGWISFFFSGFIVASVPIPMPFPLDYFKGWLQRGLASEDISINWVSSLSWYFLVAFFGLNAVYRVLLGDDNAADSTRDMMGPLGGGAGQQQQQPQMAKTVSIVRPDTDTDTDSHLISFSFAPRQDFSKLHATERDTLDRVGKELIEAPPPPNRDVVSGKALSGFGKKAGAAGGSSANRGGKRWVGDGVEERVLRRYGRVV</sequence>
<protein>
    <recommendedName>
        <fullName evidence="3">ER membrane protein complex subunit 3</fullName>
    </recommendedName>
</protein>
<accession>A0A316UW36</accession>
<organism evidence="9 10">
    <name type="scientific">Jaminaea rosea</name>
    <dbReference type="NCBI Taxonomy" id="1569628"/>
    <lineage>
        <taxon>Eukaryota</taxon>
        <taxon>Fungi</taxon>
        <taxon>Dikarya</taxon>
        <taxon>Basidiomycota</taxon>
        <taxon>Ustilaginomycotina</taxon>
        <taxon>Exobasidiomycetes</taxon>
        <taxon>Microstromatales</taxon>
        <taxon>Microstromatales incertae sedis</taxon>
        <taxon>Jaminaea</taxon>
    </lineage>
</organism>
<feature type="transmembrane region" description="Helical" evidence="8">
    <location>
        <begin position="151"/>
        <end position="170"/>
    </location>
</feature>